<evidence type="ECO:0000256" key="2">
    <source>
        <dbReference type="ARBA" id="ARBA00022525"/>
    </source>
</evidence>
<keyword evidence="3" id="KW-0732">Signal</keyword>
<evidence type="ECO:0000313" key="4">
    <source>
        <dbReference type="EMBL" id="AKT09052.1"/>
    </source>
</evidence>
<accession>A0A0K1D9D3</accession>
<organism evidence="4">
    <name type="scientific">Dolomedes fimbriatus</name>
    <dbReference type="NCBI Taxonomy" id="1432569"/>
    <lineage>
        <taxon>Eukaryota</taxon>
        <taxon>Metazoa</taxon>
        <taxon>Ecdysozoa</taxon>
        <taxon>Arthropoda</taxon>
        <taxon>Chelicerata</taxon>
        <taxon>Arachnida</taxon>
        <taxon>Araneae</taxon>
        <taxon>Araneomorphae</taxon>
        <taxon>Entelegynae</taxon>
        <taxon>Lycosoidea</taxon>
        <taxon>Pisauridae</taxon>
        <taxon>Dolomedes</taxon>
    </lineage>
</organism>
<proteinExistence type="evidence at transcript level"/>
<keyword evidence="4" id="KW-0528">Neurotoxin</keyword>
<feature type="chain" id="PRO_5005458350" evidence="3">
    <location>
        <begin position="17"/>
        <end position="124"/>
    </location>
</feature>
<dbReference type="InterPro" id="IPR013605">
    <property type="entry name" value="Toxin_34"/>
</dbReference>
<protein>
    <submittedName>
        <fullName evidence="4">Putative neurotoxin LTDF S-15</fullName>
    </submittedName>
</protein>
<dbReference type="GO" id="GO:0005576">
    <property type="term" value="C:extracellular region"/>
    <property type="evidence" value="ECO:0007669"/>
    <property type="project" value="UniProtKB-SubCell"/>
</dbReference>
<dbReference type="EMBL" id="KP792976">
    <property type="protein sequence ID" value="AKT09052.1"/>
    <property type="molecule type" value="mRNA"/>
</dbReference>
<keyword evidence="2" id="KW-0964">Secreted</keyword>
<name>A0A0K1D9D3_9ARAC</name>
<dbReference type="GO" id="GO:0090729">
    <property type="term" value="F:toxin activity"/>
    <property type="evidence" value="ECO:0007669"/>
    <property type="project" value="InterPro"/>
</dbReference>
<feature type="signal peptide" evidence="3">
    <location>
        <begin position="1"/>
        <end position="16"/>
    </location>
</feature>
<comment type="subcellular location">
    <subcellularLocation>
        <location evidence="1">Secreted</location>
    </subcellularLocation>
</comment>
<sequence>MKIVFVFISILYLVHSISLDEQIEEAELLDEVDPVQDSAAELLHAVGEVKEEARSCVSPGGVCKDDCDCCINNNYCHCPLWGIFGAKSCSCIFGDNIVCKERMGKCKRNRPQKCPSTRRSRRYL</sequence>
<dbReference type="AlphaFoldDB" id="A0A0K1D9D3"/>
<reference evidence="4" key="1">
    <citation type="journal article" date="2014" name="Sci. Data">
        <title>Comprehensive analysis of the venom gland transcriptome of the spider Dolomedes fimbriatus.</title>
        <authorList>
            <person name="Kozlov S.A."/>
            <person name="Lazarev V.N."/>
            <person name="Kostryukova E.S."/>
            <person name="Selezneva O.V."/>
            <person name="Ospanova E.A."/>
            <person name="Alexeev D.G."/>
            <person name="Govorun V.M."/>
            <person name="Grishin E.V."/>
        </authorList>
    </citation>
    <scope>NUCLEOTIDE SEQUENCE</scope>
</reference>
<dbReference type="Pfam" id="PF08396">
    <property type="entry name" value="Toxin_34"/>
    <property type="match status" value="1"/>
</dbReference>
<keyword evidence="4" id="KW-0800">Toxin</keyword>
<evidence type="ECO:0000256" key="1">
    <source>
        <dbReference type="ARBA" id="ARBA00004613"/>
    </source>
</evidence>
<reference evidence="4" key="2">
    <citation type="submission" date="2015-02" db="EMBL/GenBank/DDBJ databases">
        <authorList>
            <person name="Chooi Y.-H."/>
        </authorList>
    </citation>
    <scope>NUCLEOTIDE SEQUENCE</scope>
</reference>
<evidence type="ECO:0000256" key="3">
    <source>
        <dbReference type="SAM" id="SignalP"/>
    </source>
</evidence>